<dbReference type="Pfam" id="PF24864">
    <property type="entry name" value="DUF7730"/>
    <property type="match status" value="1"/>
</dbReference>
<dbReference type="PANTHER" id="PTHR42085:SF8">
    <property type="entry name" value="F-BOX DOMAIN-CONTAINING PROTEIN"/>
    <property type="match status" value="1"/>
</dbReference>
<dbReference type="GeneID" id="19974758"/>
<feature type="compositionally biased region" description="Low complexity" evidence="1">
    <location>
        <begin position="279"/>
        <end position="291"/>
    </location>
</feature>
<evidence type="ECO:0000259" key="2">
    <source>
        <dbReference type="Pfam" id="PF24864"/>
    </source>
</evidence>
<dbReference type="InterPro" id="IPR056632">
    <property type="entry name" value="DUF7730"/>
</dbReference>
<dbReference type="OrthoDB" id="4757095at2759"/>
<feature type="region of interest" description="Disordered" evidence="1">
    <location>
        <begin position="350"/>
        <end position="380"/>
    </location>
</feature>
<keyword evidence="4" id="KW-1185">Reference proteome</keyword>
<feature type="domain" description="DUF7730" evidence="2">
    <location>
        <begin position="83"/>
        <end position="212"/>
    </location>
</feature>
<evidence type="ECO:0000313" key="4">
    <source>
        <dbReference type="Proteomes" id="UP000030752"/>
    </source>
</evidence>
<gene>
    <name evidence="3" type="ORF">HMPREF1541_07419</name>
</gene>
<accession>W2RMR4</accession>
<name>W2RMR4_CYPE1</name>
<dbReference type="PANTHER" id="PTHR42085">
    <property type="entry name" value="F-BOX DOMAIN-CONTAINING PROTEIN"/>
    <property type="match status" value="1"/>
</dbReference>
<feature type="region of interest" description="Disordered" evidence="1">
    <location>
        <begin position="279"/>
        <end position="303"/>
    </location>
</feature>
<dbReference type="Proteomes" id="UP000030752">
    <property type="component" value="Unassembled WGS sequence"/>
</dbReference>
<dbReference type="InParanoid" id="W2RMR4"/>
<dbReference type="EMBL" id="KB822723">
    <property type="protein sequence ID" value="ETN37796.1"/>
    <property type="molecule type" value="Genomic_DNA"/>
</dbReference>
<proteinExistence type="predicted"/>
<protein>
    <recommendedName>
        <fullName evidence="2">DUF7730 domain-containing protein</fullName>
    </recommendedName>
</protein>
<dbReference type="VEuPathDB" id="FungiDB:HMPREF1541_07419"/>
<evidence type="ECO:0000256" key="1">
    <source>
        <dbReference type="SAM" id="MobiDB-lite"/>
    </source>
</evidence>
<evidence type="ECO:0000313" key="3">
    <source>
        <dbReference type="EMBL" id="ETN37796.1"/>
    </source>
</evidence>
<organism evidence="3 4">
    <name type="scientific">Cyphellophora europaea (strain CBS 101466)</name>
    <name type="common">Phialophora europaea</name>
    <dbReference type="NCBI Taxonomy" id="1220924"/>
    <lineage>
        <taxon>Eukaryota</taxon>
        <taxon>Fungi</taxon>
        <taxon>Dikarya</taxon>
        <taxon>Ascomycota</taxon>
        <taxon>Pezizomycotina</taxon>
        <taxon>Eurotiomycetes</taxon>
        <taxon>Chaetothyriomycetidae</taxon>
        <taxon>Chaetothyriales</taxon>
        <taxon>Cyphellophoraceae</taxon>
        <taxon>Cyphellophora</taxon>
    </lineage>
</organism>
<feature type="compositionally biased region" description="Basic and acidic residues" evidence="1">
    <location>
        <begin position="357"/>
        <end position="373"/>
    </location>
</feature>
<dbReference type="InterPro" id="IPR038883">
    <property type="entry name" value="AN11006-like"/>
</dbReference>
<reference evidence="3 4" key="1">
    <citation type="submission" date="2013-03" db="EMBL/GenBank/DDBJ databases">
        <title>The Genome Sequence of Phialophora europaea CBS 101466.</title>
        <authorList>
            <consortium name="The Broad Institute Genomics Platform"/>
            <person name="Cuomo C."/>
            <person name="de Hoog S."/>
            <person name="Gorbushina A."/>
            <person name="Walker B."/>
            <person name="Young S.K."/>
            <person name="Zeng Q."/>
            <person name="Gargeya S."/>
            <person name="Fitzgerald M."/>
            <person name="Haas B."/>
            <person name="Abouelleil A."/>
            <person name="Allen A.W."/>
            <person name="Alvarado L."/>
            <person name="Arachchi H.M."/>
            <person name="Berlin A.M."/>
            <person name="Chapman S.B."/>
            <person name="Gainer-Dewar J."/>
            <person name="Goldberg J."/>
            <person name="Griggs A."/>
            <person name="Gujja S."/>
            <person name="Hansen M."/>
            <person name="Howarth C."/>
            <person name="Imamovic A."/>
            <person name="Ireland A."/>
            <person name="Larimer J."/>
            <person name="McCowan C."/>
            <person name="Murphy C."/>
            <person name="Pearson M."/>
            <person name="Poon T.W."/>
            <person name="Priest M."/>
            <person name="Roberts A."/>
            <person name="Saif S."/>
            <person name="Shea T."/>
            <person name="Sisk P."/>
            <person name="Sykes S."/>
            <person name="Wortman J."/>
            <person name="Nusbaum C."/>
            <person name="Birren B."/>
        </authorList>
    </citation>
    <scope>NUCLEOTIDE SEQUENCE [LARGE SCALE GENOMIC DNA]</scope>
    <source>
        <strain evidence="3 4">CBS 101466</strain>
    </source>
</reference>
<dbReference type="AlphaFoldDB" id="W2RMR4"/>
<sequence length="380" mass="42795">MLSRAVAARALDNLHEAFQDQNPGSLFAAVRLAKTEAYACHLVRAGFDFDEFKIDRLVSDQLQRELKESLVRDAQPAIDGIGNCPLYTKLPTEVRQHIFRYLVEAPESIHLHPVKGNVKLGFRLSRCGDAMLNMDSGHCNCERGFSFRVQAADNPPPFLQTELLLLSRMIRREALDLIFTKNRFTFTSLRDLNYFAESFSKSAAKLQHIQILERCSDGCHSPWMNRSIIETRKKLGHLQSLELLLYLDQFTVYESPYPDGYLIPLLPLYFNGPTTLPTGPPTLATPAETGPSTTQLLSAKPADQPIPPASVSITVRTTRLWNEPSTLPLIASYVEDKLKDIFAGKWRTQEDVPIAEPPKRKLPESERAPENRRGLLVLGD</sequence>
<dbReference type="HOGENOM" id="CLU_727657_0_0_1"/>
<dbReference type="RefSeq" id="XP_008719965.1">
    <property type="nucleotide sequence ID" value="XM_008721743.1"/>
</dbReference>